<keyword evidence="1" id="KW-0677">Repeat</keyword>
<name>A0A1Q9DK08_SYMMI</name>
<feature type="repeat" description="PPR" evidence="2">
    <location>
        <begin position="264"/>
        <end position="298"/>
    </location>
</feature>
<dbReference type="OrthoDB" id="424379at2759"/>
<dbReference type="Pfam" id="PF01535">
    <property type="entry name" value="PPR"/>
    <property type="match status" value="1"/>
</dbReference>
<evidence type="ECO:0000256" key="3">
    <source>
        <dbReference type="SAM" id="MobiDB-lite"/>
    </source>
</evidence>
<evidence type="ECO:0000313" key="5">
    <source>
        <dbReference type="EMBL" id="OLP95479.1"/>
    </source>
</evidence>
<keyword evidence="4" id="KW-0732">Signal</keyword>
<dbReference type="PANTHER" id="PTHR47447:SF17">
    <property type="entry name" value="OS12G0638900 PROTEIN"/>
    <property type="match status" value="1"/>
</dbReference>
<reference evidence="5 6" key="1">
    <citation type="submission" date="2016-02" db="EMBL/GenBank/DDBJ databases">
        <title>Genome analysis of coral dinoflagellate symbionts highlights evolutionary adaptations to a symbiotic lifestyle.</title>
        <authorList>
            <person name="Aranda M."/>
            <person name="Li Y."/>
            <person name="Liew Y.J."/>
            <person name="Baumgarten S."/>
            <person name="Simakov O."/>
            <person name="Wilson M."/>
            <person name="Piel J."/>
            <person name="Ashoor H."/>
            <person name="Bougouffa S."/>
            <person name="Bajic V.B."/>
            <person name="Ryu T."/>
            <person name="Ravasi T."/>
            <person name="Bayer T."/>
            <person name="Micklem G."/>
            <person name="Kim H."/>
            <person name="Bhak J."/>
            <person name="Lajeunesse T.C."/>
            <person name="Voolstra C.R."/>
        </authorList>
    </citation>
    <scope>NUCLEOTIDE SEQUENCE [LARGE SCALE GENOMIC DNA]</scope>
    <source>
        <strain evidence="5 6">CCMP2467</strain>
    </source>
</reference>
<evidence type="ECO:0000256" key="4">
    <source>
        <dbReference type="SAM" id="SignalP"/>
    </source>
</evidence>
<feature type="chain" id="PRO_5012706094" evidence="4">
    <location>
        <begin position="17"/>
        <end position="331"/>
    </location>
</feature>
<feature type="compositionally biased region" description="Basic and acidic residues" evidence="3">
    <location>
        <begin position="29"/>
        <end position="40"/>
    </location>
</feature>
<dbReference type="PANTHER" id="PTHR47447">
    <property type="entry name" value="OS03G0856100 PROTEIN"/>
    <property type="match status" value="1"/>
</dbReference>
<dbReference type="NCBIfam" id="TIGR00756">
    <property type="entry name" value="PPR"/>
    <property type="match status" value="1"/>
</dbReference>
<dbReference type="Proteomes" id="UP000186817">
    <property type="component" value="Unassembled WGS sequence"/>
</dbReference>
<feature type="signal peptide" evidence="4">
    <location>
        <begin position="1"/>
        <end position="16"/>
    </location>
</feature>
<evidence type="ECO:0000256" key="1">
    <source>
        <dbReference type="ARBA" id="ARBA00022737"/>
    </source>
</evidence>
<accession>A0A1Q9DK08</accession>
<dbReference type="InterPro" id="IPR011990">
    <property type="entry name" value="TPR-like_helical_dom_sf"/>
</dbReference>
<keyword evidence="6" id="KW-1185">Reference proteome</keyword>
<dbReference type="InterPro" id="IPR002885">
    <property type="entry name" value="PPR_rpt"/>
</dbReference>
<dbReference type="Pfam" id="PF13812">
    <property type="entry name" value="PPR_3"/>
    <property type="match status" value="1"/>
</dbReference>
<comment type="caution">
    <text evidence="5">The sequence shown here is derived from an EMBL/GenBank/DDBJ whole genome shotgun (WGS) entry which is preliminary data.</text>
</comment>
<dbReference type="EMBL" id="LSRX01000501">
    <property type="protein sequence ID" value="OLP95479.1"/>
    <property type="molecule type" value="Genomic_DNA"/>
</dbReference>
<sequence length="331" mass="36574">MGVALLGIRCSSLLFAVDVAKSATASEAPGDRVLSREPRGRGRVRRRRSPDGPAVSVKNQGRLRDLEQLAPNSLEAKMAAEDVLKQPELLTRVKESQSFIVAFGRLQLWQEALGLLEAKRTGTRSRGDVVLTNAAMVACSQAGEWETVLALLSGALAPDMVSYNLAMSASCNAREWQRVLLLLDDMNAAKRRWDFSTYNTTITACAQGRQWERGVSTLSNMLQVDLQPTWVLYNLGIILAGEGSLWRTAMEYLEDMWARVVMPDALTYSSVISACEKAGQWQEAVQLVHRMRKKGLPVKEQTLLSAVRACQKAGKEAFAEETFPELALDMQ</sequence>
<dbReference type="Gene3D" id="1.25.40.10">
    <property type="entry name" value="Tetratricopeptide repeat domain"/>
    <property type="match status" value="2"/>
</dbReference>
<organism evidence="5 6">
    <name type="scientific">Symbiodinium microadriaticum</name>
    <name type="common">Dinoflagellate</name>
    <name type="synonym">Zooxanthella microadriatica</name>
    <dbReference type="NCBI Taxonomy" id="2951"/>
    <lineage>
        <taxon>Eukaryota</taxon>
        <taxon>Sar</taxon>
        <taxon>Alveolata</taxon>
        <taxon>Dinophyceae</taxon>
        <taxon>Suessiales</taxon>
        <taxon>Symbiodiniaceae</taxon>
        <taxon>Symbiodinium</taxon>
    </lineage>
</organism>
<evidence type="ECO:0000256" key="2">
    <source>
        <dbReference type="PROSITE-ProRule" id="PRU00708"/>
    </source>
</evidence>
<dbReference type="AlphaFoldDB" id="A0A1Q9DK08"/>
<feature type="region of interest" description="Disordered" evidence="3">
    <location>
        <begin position="27"/>
        <end position="57"/>
    </location>
</feature>
<dbReference type="PROSITE" id="PS51375">
    <property type="entry name" value="PPR"/>
    <property type="match status" value="2"/>
</dbReference>
<proteinExistence type="predicted"/>
<evidence type="ECO:0000313" key="6">
    <source>
        <dbReference type="Proteomes" id="UP000186817"/>
    </source>
</evidence>
<protein>
    <submittedName>
        <fullName evidence="5">Pentatricopeptide repeat-containing protein, chloroplastic</fullName>
    </submittedName>
</protein>
<gene>
    <name evidence="5" type="ORF">AK812_SmicGene22419</name>
</gene>
<feature type="repeat" description="PPR" evidence="2">
    <location>
        <begin position="194"/>
        <end position="228"/>
    </location>
</feature>